<dbReference type="AlphaFoldDB" id="A0A941EYK4"/>
<dbReference type="EMBL" id="JAGSOG010000678">
    <property type="protein sequence ID" value="MBR7839828.1"/>
    <property type="molecule type" value="Genomic_DNA"/>
</dbReference>
<keyword evidence="1" id="KW-1133">Transmembrane helix</keyword>
<keyword evidence="1" id="KW-0472">Membrane</keyword>
<organism evidence="2 3">
    <name type="scientific">Actinospica durhamensis</name>
    <dbReference type="NCBI Taxonomy" id="1508375"/>
    <lineage>
        <taxon>Bacteria</taxon>
        <taxon>Bacillati</taxon>
        <taxon>Actinomycetota</taxon>
        <taxon>Actinomycetes</taxon>
        <taxon>Catenulisporales</taxon>
        <taxon>Actinospicaceae</taxon>
        <taxon>Actinospica</taxon>
    </lineage>
</organism>
<protein>
    <submittedName>
        <fullName evidence="2">ABC transporter permease</fullName>
    </submittedName>
</protein>
<comment type="caution">
    <text evidence="2">The sequence shown here is derived from an EMBL/GenBank/DDBJ whole genome shotgun (WGS) entry which is preliminary data.</text>
</comment>
<feature type="non-terminal residue" evidence="2">
    <location>
        <position position="72"/>
    </location>
</feature>
<dbReference type="Proteomes" id="UP000675781">
    <property type="component" value="Unassembled WGS sequence"/>
</dbReference>
<keyword evidence="1" id="KW-0812">Transmembrane</keyword>
<keyword evidence="3" id="KW-1185">Reference proteome</keyword>
<proteinExistence type="predicted"/>
<reference evidence="2" key="1">
    <citation type="submission" date="2021-04" db="EMBL/GenBank/DDBJ databases">
        <title>Genome based classification of Actinospica acidithermotolerans sp. nov., an actinobacterium isolated from an Indonesian hot spring.</title>
        <authorList>
            <person name="Kusuma A.B."/>
            <person name="Putra K.E."/>
            <person name="Nafisah S."/>
            <person name="Loh J."/>
            <person name="Nouioui I."/>
            <person name="Goodfellow M."/>
        </authorList>
    </citation>
    <scope>NUCLEOTIDE SEQUENCE</scope>
    <source>
        <strain evidence="2">CSCA 57</strain>
    </source>
</reference>
<sequence>MSAVTDAVRITPPGNPVVRSVRDSLVVAHRNLIRMSRIPEMLVFGLLQPIMFVVLFTYVFGGSIQVGSSSST</sequence>
<gene>
    <name evidence="2" type="ORF">KDL01_41705</name>
</gene>
<accession>A0A941EYK4</accession>
<name>A0A941EYK4_9ACTN</name>
<evidence type="ECO:0000313" key="3">
    <source>
        <dbReference type="Proteomes" id="UP000675781"/>
    </source>
</evidence>
<evidence type="ECO:0000256" key="1">
    <source>
        <dbReference type="SAM" id="Phobius"/>
    </source>
</evidence>
<evidence type="ECO:0000313" key="2">
    <source>
        <dbReference type="EMBL" id="MBR7839828.1"/>
    </source>
</evidence>
<feature type="transmembrane region" description="Helical" evidence="1">
    <location>
        <begin position="41"/>
        <end position="61"/>
    </location>
</feature>